<dbReference type="AlphaFoldDB" id="S5MG41"/>
<gene>
    <name evidence="1" type="ORF">STAIW_v1c01440</name>
</gene>
<organism evidence="1 2">
    <name type="scientific">Spiroplasma taiwanense CT-1</name>
    <dbReference type="NCBI Taxonomy" id="1276220"/>
    <lineage>
        <taxon>Bacteria</taxon>
        <taxon>Bacillati</taxon>
        <taxon>Mycoplasmatota</taxon>
        <taxon>Mollicutes</taxon>
        <taxon>Entomoplasmatales</taxon>
        <taxon>Spiroplasmataceae</taxon>
        <taxon>Spiroplasma</taxon>
    </lineage>
</organism>
<keyword evidence="2" id="KW-1185">Reference proteome</keyword>
<protein>
    <submittedName>
        <fullName evidence="1">Uncharacterized protein</fullName>
    </submittedName>
</protein>
<proteinExistence type="predicted"/>
<dbReference type="KEGG" id="stai:STAIW_v1c01440"/>
<reference evidence="1 2" key="1">
    <citation type="journal article" date="2013" name="Genome Biol. Evol.">
        <title>Comparison of metabolic capacities and inference of gene content evolution in mosquito-associated Spiroplasma diminutum and S. taiwanense.</title>
        <authorList>
            <person name="Lo W.S."/>
            <person name="Ku C."/>
            <person name="Chen L.L."/>
            <person name="Chang T.H."/>
            <person name="Kuo C.H."/>
        </authorList>
    </citation>
    <scope>NUCLEOTIDE SEQUENCE [LARGE SCALE GENOMIC DNA]</scope>
    <source>
        <strain evidence="1">CT-1</strain>
    </source>
</reference>
<name>S5MG41_9MOLU</name>
<dbReference type="HOGENOM" id="CLU_2234899_0_0_14"/>
<evidence type="ECO:0000313" key="2">
    <source>
        <dbReference type="Proteomes" id="UP000014984"/>
    </source>
</evidence>
<dbReference type="STRING" id="1276220.STAIW_v1c01440"/>
<dbReference type="EMBL" id="CP005074">
    <property type="protein sequence ID" value="AGR40830.1"/>
    <property type="molecule type" value="Genomic_DNA"/>
</dbReference>
<dbReference type="Proteomes" id="UP000014984">
    <property type="component" value="Chromosome"/>
</dbReference>
<evidence type="ECO:0000313" key="1">
    <source>
        <dbReference type="EMBL" id="AGR40830.1"/>
    </source>
</evidence>
<sequence length="105" mass="12321">MNQNYSNLNLIEKCKSEILEKLANEKISNEYKLAIANLVNTFTTMQEISDYEIYLKSLKQNEVRTKFLVENQIVALKEMKFELKSVKNLIMEEKGNQLKLIFKKG</sequence>
<dbReference type="PATRIC" id="fig|1276220.3.peg.145"/>
<dbReference type="RefSeq" id="WP_020833969.1">
    <property type="nucleotide sequence ID" value="NC_021846.1"/>
</dbReference>
<accession>S5MG41</accession>